<dbReference type="Gene3D" id="3.30.30.170">
    <property type="match status" value="1"/>
</dbReference>
<gene>
    <name evidence="7" type="primary">Aste57867_15813</name>
    <name evidence="6" type="ORF">As57867_015757</name>
    <name evidence="7" type="ORF">ASTE57867_15813</name>
</gene>
<keyword evidence="3" id="KW-0648">Protein biosynthesis</keyword>
<protein>
    <submittedName>
        <fullName evidence="7">Aste57867_15813 protein</fullName>
    </submittedName>
</protein>
<dbReference type="EMBL" id="VJMH01005755">
    <property type="protein sequence ID" value="KAF0693219.1"/>
    <property type="molecule type" value="Genomic_DNA"/>
</dbReference>
<organism evidence="7 8">
    <name type="scientific">Aphanomyces stellatus</name>
    <dbReference type="NCBI Taxonomy" id="120398"/>
    <lineage>
        <taxon>Eukaryota</taxon>
        <taxon>Sar</taxon>
        <taxon>Stramenopiles</taxon>
        <taxon>Oomycota</taxon>
        <taxon>Saprolegniomycetes</taxon>
        <taxon>Saprolegniales</taxon>
        <taxon>Verrucalvaceae</taxon>
        <taxon>Aphanomyces</taxon>
    </lineage>
</organism>
<feature type="compositionally biased region" description="Low complexity" evidence="4">
    <location>
        <begin position="1"/>
        <end position="25"/>
    </location>
</feature>
<dbReference type="GO" id="GO:0003743">
    <property type="term" value="F:translation initiation factor activity"/>
    <property type="evidence" value="ECO:0007669"/>
    <property type="project" value="UniProtKB-KW"/>
</dbReference>
<reference evidence="6" key="2">
    <citation type="submission" date="2019-06" db="EMBL/GenBank/DDBJ databases">
        <title>Genomics analysis of Aphanomyces spp. identifies a new class of oomycete effector associated with host adaptation.</title>
        <authorList>
            <person name="Gaulin E."/>
        </authorList>
    </citation>
    <scope>NUCLEOTIDE SEQUENCE</scope>
    <source>
        <strain evidence="6">CBS 578.67</strain>
    </source>
</reference>
<dbReference type="SMART" id="SM00653">
    <property type="entry name" value="eIF2B_5"/>
    <property type="match status" value="1"/>
</dbReference>
<dbReference type="InterPro" id="IPR016189">
    <property type="entry name" value="Transl_init_fac_IF2/IF5_N"/>
</dbReference>
<evidence type="ECO:0000313" key="7">
    <source>
        <dbReference type="EMBL" id="VFT92601.1"/>
    </source>
</evidence>
<dbReference type="PANTHER" id="PTHR23001">
    <property type="entry name" value="EUKARYOTIC TRANSLATION INITIATION FACTOR"/>
    <property type="match status" value="1"/>
</dbReference>
<name>A0A485L3Z7_9STRA</name>
<evidence type="ECO:0000256" key="3">
    <source>
        <dbReference type="ARBA" id="ARBA00022917"/>
    </source>
</evidence>
<dbReference type="PANTHER" id="PTHR23001:SF3">
    <property type="entry name" value="EUKARYOTIC TRANSLATION INITIATION FACTOR 2 SUBUNIT 2"/>
    <property type="match status" value="1"/>
</dbReference>
<dbReference type="SUPFAM" id="SSF100966">
    <property type="entry name" value="Translation initiation factor 2 beta, aIF2beta, N-terminal domain"/>
    <property type="match status" value="1"/>
</dbReference>
<dbReference type="GO" id="GO:0031369">
    <property type="term" value="F:translation initiation factor binding"/>
    <property type="evidence" value="ECO:0007669"/>
    <property type="project" value="TreeGrafter"/>
</dbReference>
<dbReference type="OrthoDB" id="10255414at2759"/>
<dbReference type="AlphaFoldDB" id="A0A485L3Z7"/>
<dbReference type="Pfam" id="PF01873">
    <property type="entry name" value="eIF-5_eIF-2B"/>
    <property type="match status" value="1"/>
</dbReference>
<evidence type="ECO:0000313" key="8">
    <source>
        <dbReference type="Proteomes" id="UP000332933"/>
    </source>
</evidence>
<dbReference type="Proteomes" id="UP000332933">
    <property type="component" value="Unassembled WGS sequence"/>
</dbReference>
<evidence type="ECO:0000313" key="6">
    <source>
        <dbReference type="EMBL" id="KAF0693219.1"/>
    </source>
</evidence>
<feature type="region of interest" description="Disordered" evidence="4">
    <location>
        <begin position="1"/>
        <end position="53"/>
    </location>
</feature>
<dbReference type="SUPFAM" id="SSF75689">
    <property type="entry name" value="Zinc-binding domain of translation initiation factor 2 beta"/>
    <property type="match status" value="1"/>
</dbReference>
<dbReference type="GO" id="GO:0005850">
    <property type="term" value="C:eukaryotic translation initiation factor 2 complex"/>
    <property type="evidence" value="ECO:0007669"/>
    <property type="project" value="TreeGrafter"/>
</dbReference>
<sequence>MSDALPAPGHAEAVAAPAAPEDVAAMFDLGTKKKKKKSTKTKKKDDAADADADDAGVDAGAGDDHGAAGVSHDDNTGVMNTCAYSYEEMLDRIMNKLHENNPDLADRKKAIIKPPQLMRVGTKKTLWVNFQEICKMMHRNPEHVLQFTLSELGTEGNLDGTQRLIIRGRYVPKYIESLLRKYITEYVTCQMCRSPNTTLTRDNVTRLHFVNCQECESSRSVAVIRSGFHATTRADRRAAKK</sequence>
<dbReference type="InterPro" id="IPR002735">
    <property type="entry name" value="Transl_init_fac_IF2/IF5_dom"/>
</dbReference>
<dbReference type="EMBL" id="CAADRA010005776">
    <property type="protein sequence ID" value="VFT92601.1"/>
    <property type="molecule type" value="Genomic_DNA"/>
</dbReference>
<evidence type="ECO:0000256" key="1">
    <source>
        <dbReference type="ARBA" id="ARBA00010397"/>
    </source>
</evidence>
<dbReference type="GO" id="GO:0001731">
    <property type="term" value="P:formation of translation preinitiation complex"/>
    <property type="evidence" value="ECO:0007669"/>
    <property type="project" value="TreeGrafter"/>
</dbReference>
<proteinExistence type="inferred from homology"/>
<comment type="similarity">
    <text evidence="1">Belongs to the eIF-2-beta/eIF-5 family.</text>
</comment>
<dbReference type="GO" id="GO:0003729">
    <property type="term" value="F:mRNA binding"/>
    <property type="evidence" value="ECO:0007669"/>
    <property type="project" value="TreeGrafter"/>
</dbReference>
<dbReference type="InterPro" id="IPR016190">
    <property type="entry name" value="Transl_init_fac_IF2/IF5_Zn-bd"/>
</dbReference>
<keyword evidence="2" id="KW-0396">Initiation factor</keyword>
<keyword evidence="8" id="KW-1185">Reference proteome</keyword>
<reference evidence="7 8" key="1">
    <citation type="submission" date="2019-03" db="EMBL/GenBank/DDBJ databases">
        <authorList>
            <person name="Gaulin E."/>
            <person name="Dumas B."/>
        </authorList>
    </citation>
    <scope>NUCLEOTIDE SEQUENCE [LARGE SCALE GENOMIC DNA]</scope>
    <source>
        <strain evidence="7">CBS 568.67</strain>
    </source>
</reference>
<dbReference type="InterPro" id="IPR045196">
    <property type="entry name" value="IF2/IF5"/>
</dbReference>
<feature type="domain" description="Translation initiation factor IF2/IF5" evidence="5">
    <location>
        <begin position="107"/>
        <end position="218"/>
    </location>
</feature>
<accession>A0A485L3Z7</accession>
<dbReference type="FunFam" id="3.30.30.170:FF:000001">
    <property type="entry name" value="Eukaryotic translation initiation factor 2 subunit"/>
    <property type="match status" value="1"/>
</dbReference>
<evidence type="ECO:0000259" key="5">
    <source>
        <dbReference type="SMART" id="SM00653"/>
    </source>
</evidence>
<feature type="compositionally biased region" description="Basic residues" evidence="4">
    <location>
        <begin position="32"/>
        <end position="42"/>
    </location>
</feature>
<evidence type="ECO:0000256" key="2">
    <source>
        <dbReference type="ARBA" id="ARBA00022540"/>
    </source>
</evidence>
<evidence type="ECO:0000256" key="4">
    <source>
        <dbReference type="SAM" id="MobiDB-lite"/>
    </source>
</evidence>